<evidence type="ECO:0000256" key="4">
    <source>
        <dbReference type="ARBA" id="ARBA00022679"/>
    </source>
</evidence>
<reference evidence="10" key="2">
    <citation type="submission" date="2021-08" db="EMBL/GenBank/DDBJ databases">
        <authorList>
            <person name="Tani A."/>
            <person name="Ola A."/>
            <person name="Ogura Y."/>
            <person name="Katsura K."/>
            <person name="Hayashi T."/>
        </authorList>
    </citation>
    <scope>NUCLEOTIDE SEQUENCE</scope>
    <source>
        <strain evidence="10">DSM 23632</strain>
    </source>
</reference>
<evidence type="ECO:0000256" key="5">
    <source>
        <dbReference type="ARBA" id="ARBA00022692"/>
    </source>
</evidence>
<evidence type="ECO:0000256" key="3">
    <source>
        <dbReference type="ARBA" id="ARBA00022475"/>
    </source>
</evidence>
<proteinExistence type="inferred from homology"/>
<evidence type="ECO:0000256" key="2">
    <source>
        <dbReference type="ARBA" id="ARBA00006464"/>
    </source>
</evidence>
<dbReference type="Proteomes" id="UP001055057">
    <property type="component" value="Unassembled WGS sequence"/>
</dbReference>
<keyword evidence="6" id="KW-1133">Transmembrane helix</keyword>
<evidence type="ECO:0000313" key="11">
    <source>
        <dbReference type="Proteomes" id="UP001055057"/>
    </source>
</evidence>
<gene>
    <name evidence="10" type="primary">pssY</name>
    <name evidence="10" type="ORF">MPOCJGCO_4828</name>
</gene>
<reference evidence="10" key="1">
    <citation type="journal article" date="2021" name="Front. Microbiol.">
        <title>Comprehensive Comparative Genomics and Phenotyping of Methylobacterium Species.</title>
        <authorList>
            <person name="Alessa O."/>
            <person name="Ogura Y."/>
            <person name="Fujitani Y."/>
            <person name="Takami H."/>
            <person name="Hayashi T."/>
            <person name="Sahin N."/>
            <person name="Tani A."/>
        </authorList>
    </citation>
    <scope>NUCLEOTIDE SEQUENCE</scope>
    <source>
        <strain evidence="10">DSM 23632</strain>
    </source>
</reference>
<evidence type="ECO:0000256" key="6">
    <source>
        <dbReference type="ARBA" id="ARBA00022989"/>
    </source>
</evidence>
<dbReference type="PANTHER" id="PTHR30576">
    <property type="entry name" value="COLANIC BIOSYNTHESIS UDP-GLUCOSE LIPID CARRIER TRANSFERASE"/>
    <property type="match status" value="1"/>
</dbReference>
<accession>A0ABQ4U686</accession>
<comment type="subcellular location">
    <subcellularLocation>
        <location evidence="1">Cell membrane</location>
    </subcellularLocation>
</comment>
<evidence type="ECO:0000256" key="8">
    <source>
        <dbReference type="ARBA" id="ARBA00023169"/>
    </source>
</evidence>
<dbReference type="EMBL" id="BPRB01000379">
    <property type="protein sequence ID" value="GJE62694.1"/>
    <property type="molecule type" value="Genomic_DNA"/>
</dbReference>
<evidence type="ECO:0000256" key="7">
    <source>
        <dbReference type="ARBA" id="ARBA00023136"/>
    </source>
</evidence>
<evidence type="ECO:0000259" key="9">
    <source>
        <dbReference type="Pfam" id="PF02397"/>
    </source>
</evidence>
<keyword evidence="5" id="KW-0812">Transmembrane</keyword>
<name>A0ABQ4U686_9HYPH</name>
<evidence type="ECO:0000256" key="1">
    <source>
        <dbReference type="ARBA" id="ARBA00004236"/>
    </source>
</evidence>
<organism evidence="10 11">
    <name type="scientific">Methylobacterium trifolii</name>
    <dbReference type="NCBI Taxonomy" id="1003092"/>
    <lineage>
        <taxon>Bacteria</taxon>
        <taxon>Pseudomonadati</taxon>
        <taxon>Pseudomonadota</taxon>
        <taxon>Alphaproteobacteria</taxon>
        <taxon>Hyphomicrobiales</taxon>
        <taxon>Methylobacteriaceae</taxon>
        <taxon>Methylobacterium</taxon>
    </lineage>
</organism>
<dbReference type="InterPro" id="IPR003362">
    <property type="entry name" value="Bact_transf"/>
</dbReference>
<keyword evidence="3" id="KW-1003">Cell membrane</keyword>
<dbReference type="PANTHER" id="PTHR30576:SF4">
    <property type="entry name" value="UNDECAPRENYL-PHOSPHATE GALACTOSE PHOSPHOTRANSFERASE"/>
    <property type="match status" value="1"/>
</dbReference>
<keyword evidence="7" id="KW-0472">Membrane</keyword>
<protein>
    <submittedName>
        <fullName evidence="10">UDP-glucose:undecaprenyl-phosphate glucose-1-phosphate transferase</fullName>
    </submittedName>
</protein>
<feature type="domain" description="Bacterial sugar transferase" evidence="9">
    <location>
        <begin position="2"/>
        <end position="170"/>
    </location>
</feature>
<sequence>MAACIKLSSRGPVLFRHSRIGLNGQRFDCLKFRTMHVDGHAVLEKHLAENVCARAEWERTQKLRDDPRVTALGKVLRKSSVDELPQLINILRGEMSVVGPRPIVQAEIVRYGTHIHDYCSVRPGLTGLWQVSGRSDVDYAQRVAFDCEYVLRRSFLLDLAIILRTLPVVFAARGAC</sequence>
<comment type="caution">
    <text evidence="10">The sequence shown here is derived from an EMBL/GenBank/DDBJ whole genome shotgun (WGS) entry which is preliminary data.</text>
</comment>
<keyword evidence="8" id="KW-0270">Exopolysaccharide synthesis</keyword>
<dbReference type="Pfam" id="PF02397">
    <property type="entry name" value="Bac_transf"/>
    <property type="match status" value="1"/>
</dbReference>
<comment type="similarity">
    <text evidence="2">Belongs to the bacterial sugar transferase family.</text>
</comment>
<evidence type="ECO:0000313" key="10">
    <source>
        <dbReference type="EMBL" id="GJE62694.1"/>
    </source>
</evidence>
<dbReference type="GO" id="GO:0016740">
    <property type="term" value="F:transferase activity"/>
    <property type="evidence" value="ECO:0007669"/>
    <property type="project" value="UniProtKB-KW"/>
</dbReference>
<keyword evidence="4 10" id="KW-0808">Transferase</keyword>
<keyword evidence="11" id="KW-1185">Reference proteome</keyword>